<reference evidence="2 3" key="1">
    <citation type="submission" date="2024-07" db="EMBL/GenBank/DDBJ databases">
        <title>Chromosome-level genome assembly of the water stick insect Ranatra chinensis (Heteroptera: Nepidae).</title>
        <authorList>
            <person name="Liu X."/>
        </authorList>
    </citation>
    <scope>NUCLEOTIDE SEQUENCE [LARGE SCALE GENOMIC DNA]</scope>
    <source>
        <strain evidence="2">Cailab_2021Rc</strain>
        <tissue evidence="2">Muscle</tissue>
    </source>
</reference>
<protein>
    <submittedName>
        <fullName evidence="2">Uncharacterized protein</fullName>
    </submittedName>
</protein>
<dbReference type="Proteomes" id="UP001558652">
    <property type="component" value="Unassembled WGS sequence"/>
</dbReference>
<proteinExistence type="predicted"/>
<evidence type="ECO:0000256" key="1">
    <source>
        <dbReference type="SAM" id="MobiDB-lite"/>
    </source>
</evidence>
<comment type="caution">
    <text evidence="2">The sequence shown here is derived from an EMBL/GenBank/DDBJ whole genome shotgun (WGS) entry which is preliminary data.</text>
</comment>
<feature type="region of interest" description="Disordered" evidence="1">
    <location>
        <begin position="1"/>
        <end position="80"/>
    </location>
</feature>
<sequence length="174" mass="18926">MWRVSGGVAQSSAATGPVTTGPPSVSPPPHVIPNKSCRPPAYPRPGYLASSRGASPHHQTSFPGRYSASKSRDQPISSKSSCPFQKLAIFGGVYRCPEDVLRRNAKEDGRKRKIFLMGRDTSEGLRDVQSQKDAKALVPLSVIFCLVFRRLDIARVDNSINEPEAGDNGELHEL</sequence>
<name>A0ABD0YLX1_9HEMI</name>
<keyword evidence="3" id="KW-1185">Reference proteome</keyword>
<dbReference type="EMBL" id="JBFDAA010000005">
    <property type="protein sequence ID" value="KAL1132190.1"/>
    <property type="molecule type" value="Genomic_DNA"/>
</dbReference>
<accession>A0ABD0YLX1</accession>
<feature type="compositionally biased region" description="Low complexity" evidence="1">
    <location>
        <begin position="12"/>
        <end position="23"/>
    </location>
</feature>
<gene>
    <name evidence="2" type="ORF">AAG570_010147</name>
</gene>
<evidence type="ECO:0000313" key="2">
    <source>
        <dbReference type="EMBL" id="KAL1132190.1"/>
    </source>
</evidence>
<evidence type="ECO:0000313" key="3">
    <source>
        <dbReference type="Proteomes" id="UP001558652"/>
    </source>
</evidence>
<dbReference type="AlphaFoldDB" id="A0ABD0YLX1"/>
<organism evidence="2 3">
    <name type="scientific">Ranatra chinensis</name>
    <dbReference type="NCBI Taxonomy" id="642074"/>
    <lineage>
        <taxon>Eukaryota</taxon>
        <taxon>Metazoa</taxon>
        <taxon>Ecdysozoa</taxon>
        <taxon>Arthropoda</taxon>
        <taxon>Hexapoda</taxon>
        <taxon>Insecta</taxon>
        <taxon>Pterygota</taxon>
        <taxon>Neoptera</taxon>
        <taxon>Paraneoptera</taxon>
        <taxon>Hemiptera</taxon>
        <taxon>Heteroptera</taxon>
        <taxon>Panheteroptera</taxon>
        <taxon>Nepomorpha</taxon>
        <taxon>Nepidae</taxon>
        <taxon>Ranatrinae</taxon>
        <taxon>Ranatra</taxon>
    </lineage>
</organism>